<proteinExistence type="inferred from homology"/>
<evidence type="ECO:0000313" key="6">
    <source>
        <dbReference type="Proteomes" id="UP000260351"/>
    </source>
</evidence>
<protein>
    <submittedName>
        <fullName evidence="5">Glycosyltransferase</fullName>
    </submittedName>
</protein>
<keyword evidence="6" id="KW-1185">Reference proteome</keyword>
<evidence type="ECO:0000256" key="2">
    <source>
        <dbReference type="ARBA" id="ARBA00022676"/>
    </source>
</evidence>
<dbReference type="Proteomes" id="UP000260351">
    <property type="component" value="Unassembled WGS sequence"/>
</dbReference>
<evidence type="ECO:0000256" key="1">
    <source>
        <dbReference type="ARBA" id="ARBA00006739"/>
    </source>
</evidence>
<dbReference type="GO" id="GO:0016757">
    <property type="term" value="F:glycosyltransferase activity"/>
    <property type="evidence" value="ECO:0007669"/>
    <property type="project" value="UniProtKB-KW"/>
</dbReference>
<evidence type="ECO:0000256" key="3">
    <source>
        <dbReference type="ARBA" id="ARBA00022679"/>
    </source>
</evidence>
<feature type="domain" description="Glycosyltransferase 2-like" evidence="4">
    <location>
        <begin position="33"/>
        <end position="199"/>
    </location>
</feature>
<keyword evidence="3 5" id="KW-0808">Transferase</keyword>
<dbReference type="PANTHER" id="PTHR43179">
    <property type="entry name" value="RHAMNOSYLTRANSFERASE WBBL"/>
    <property type="match status" value="1"/>
</dbReference>
<sequence>METAMPPTRLRDLRCGSDFRVSDSKPCARPTPTIVVPVFDGWPAVETCIESLFETVPAETPVRIIDDASRDARVIEWLDTLEARFPGRLTLVRNAANKGYLRSVNEALAIVEGDVVVANSDTRFTPRWLEALVAVAADPAVGIANPISDNATILSVPGLERASEDALAELRETFAGRWYELPTAVGFCMYIKREALERYGGFDPFFDPGYGEECDYSMRLRRDGLKIAAVPSSIVFHQGSCSFGGRAASLRESHEKLLSLRWPSYQRDVLEFSRGNPIRGIREFLASVGSRAGTRVLHVLHELDYLGGVELFTKELLSRFSPETEHVVLCQGRMHDAFSDLVESRLQPNVRVIRFDPRRYRHADILMAIPAGRSHPELDQLFCRILSGGRFNCVHFHTLVRLGTLSWPAICTALGVPYVLSMHEFFHLCHDYNMVLGPGDNGFCGKPVCHEQDEDCLRCMGSRVQSLGEPLPRFIEHRRRAWREILHGAERIYTNGALVSRTVIEAYGESLQGAISEFEPYFCGERRAIGPIEVSNAERPLHVAFLGAFSPRKGGDVFLAARDLLADRPIRWSVIGNVDSRLKTALDQAPVEATGPYDTSQLDRLLEDVDLIVQAPTGPETYSITLSEAWDRGRPVVAPEVGAFKHRIEHGKNGWLYPPGDAHALAGRIDYLASRKGRTELGEVARRLAHIARRDNPIASELEALYARFPRRCLLAALEEAGWVGNELPEPVDARTTTRKWLEQPMCLEAEDDWADPGDLACLVARADGARGAGLKAALAEQAPRARLVTASDLAGLADDATVLVLQDDTEPTANVGNWVDSWRDSGKPFGTCNYLLHDAEGEPYGPVFRGEGDATFPARQPRRWAGVLARAGRIRDLLERLDKDELFDAPLDRLLRPGDLAHYDGCGLSMLDHRWSQLWKADLAETATEARRAEASVGVLVQGGGGPGTRRLLADLAMQNGVDMTGVAVMLPPGVELDDETRRPSNVFVCEWSVRDPAGSINRAERALPDAGVIVFVGDNVRLENPRLLQAMIGDMRRHDIAAISPLLPSDRRGHQFVARRSGCGGGGLPGYGPPVSTPFDVPGVPLAADFLDDDLFVVDRRAWRDVGGLPSRGRLFYRSMMFSERLRSAGLALARSAQFVRKAALPATDLAADPERQPRERADVLRALVRSQAPSAWSKSMSLQSPFGLECRKHAFKGGGRLPRLLAYAHDVWASGFYRVRAPAASLAAANRASCHFLPEQRERYEPNVMEVVNSGASVLLLHSFLHDAQLEKLADYHRFLDIPVVFSLDDWLLELPDYNPFARTNYPDMPRRVRFALDHCDRLVVPTPKLAEYYAPYVPDIRVVPNRIPRALIHPARPRKSGMLRVGWTGAPQHSGDLDWLAPVVRATRDHCRWVFFGQKPAGLTPEECEFHPPVALKGYFEKLAGLDLDLAVAPLSDNPFNRAKSHLKLLEYAALGLPVVCTDCEAYRAAPALRLENEAGLWTEELIRLADDPESRAGLAAALRRWLEAGHVLEDHLDEWAQALSLQP</sequence>
<accession>A0A3E1K7D8</accession>
<dbReference type="Pfam" id="PF00535">
    <property type="entry name" value="Glycos_transf_2"/>
    <property type="match status" value="1"/>
</dbReference>
<dbReference type="Gene3D" id="3.90.550.10">
    <property type="entry name" value="Spore Coat Polysaccharide Biosynthesis Protein SpsA, Chain A"/>
    <property type="match status" value="1"/>
</dbReference>
<dbReference type="InterPro" id="IPR029044">
    <property type="entry name" value="Nucleotide-diphossugar_trans"/>
</dbReference>
<dbReference type="InterPro" id="IPR001173">
    <property type="entry name" value="Glyco_trans_2-like"/>
</dbReference>
<dbReference type="SUPFAM" id="SSF53756">
    <property type="entry name" value="UDP-Glycosyltransferase/glycogen phosphorylase"/>
    <property type="match status" value="2"/>
</dbReference>
<comment type="similarity">
    <text evidence="1">Belongs to the glycosyltransferase 2 family.</text>
</comment>
<dbReference type="EMBL" id="QUZK01000041">
    <property type="protein sequence ID" value="RFF29901.1"/>
    <property type="molecule type" value="Genomic_DNA"/>
</dbReference>
<organism evidence="5 6">
    <name type="scientific">Wenzhouxiangella sediminis</name>
    <dbReference type="NCBI Taxonomy" id="1792836"/>
    <lineage>
        <taxon>Bacteria</taxon>
        <taxon>Pseudomonadati</taxon>
        <taxon>Pseudomonadota</taxon>
        <taxon>Gammaproteobacteria</taxon>
        <taxon>Chromatiales</taxon>
        <taxon>Wenzhouxiangellaceae</taxon>
        <taxon>Wenzhouxiangella</taxon>
    </lineage>
</organism>
<evidence type="ECO:0000259" key="4">
    <source>
        <dbReference type="Pfam" id="PF00535"/>
    </source>
</evidence>
<dbReference type="SUPFAM" id="SSF53448">
    <property type="entry name" value="Nucleotide-diphospho-sugar transferases"/>
    <property type="match status" value="1"/>
</dbReference>
<reference evidence="5 6" key="1">
    <citation type="submission" date="2018-08" db="EMBL/GenBank/DDBJ databases">
        <title>Wenzhouxiangella salilacus sp. nov., a novel bacterium isolated from a saline lake in Xinjiang Province, China.</title>
        <authorList>
            <person name="Han S."/>
        </authorList>
    </citation>
    <scope>NUCLEOTIDE SEQUENCE [LARGE SCALE GENOMIC DNA]</scope>
    <source>
        <strain evidence="5 6">XDB06</strain>
    </source>
</reference>
<comment type="caution">
    <text evidence="5">The sequence shown here is derived from an EMBL/GenBank/DDBJ whole genome shotgun (WGS) entry which is preliminary data.</text>
</comment>
<keyword evidence="2" id="KW-0328">Glycosyltransferase</keyword>
<gene>
    <name evidence="5" type="ORF">DZC52_10720</name>
</gene>
<dbReference type="PANTHER" id="PTHR43179:SF12">
    <property type="entry name" value="GALACTOFURANOSYLTRANSFERASE GLFT2"/>
    <property type="match status" value="1"/>
</dbReference>
<evidence type="ECO:0000313" key="5">
    <source>
        <dbReference type="EMBL" id="RFF29901.1"/>
    </source>
</evidence>
<dbReference type="Pfam" id="PF13692">
    <property type="entry name" value="Glyco_trans_1_4"/>
    <property type="match status" value="1"/>
</dbReference>
<dbReference type="Gene3D" id="3.40.50.2000">
    <property type="entry name" value="Glycogen Phosphorylase B"/>
    <property type="match status" value="3"/>
</dbReference>
<name>A0A3E1K7D8_9GAMM</name>